<comment type="caution">
    <text evidence="6">The sequence shown here is derived from an EMBL/GenBank/DDBJ whole genome shotgun (WGS) entry which is preliminary data.</text>
</comment>
<comment type="subunit">
    <text evidence="3">Homotrimer.</text>
</comment>
<dbReference type="GO" id="GO:0008674">
    <property type="term" value="F:2-dehydro-3-deoxy-6-phosphogalactonate aldolase activity"/>
    <property type="evidence" value="ECO:0007669"/>
    <property type="project" value="UniProtKB-EC"/>
</dbReference>
<protein>
    <submittedName>
        <fullName evidence="6">2-dehydro-3-deoxy-6-phosphogalactonate aldolase</fullName>
        <ecNumber evidence="6">4.1.2.21</ecNumber>
    </submittedName>
</protein>
<dbReference type="PANTHER" id="PTHR30246:SF1">
    <property type="entry name" value="2-DEHYDRO-3-DEOXY-6-PHOSPHOGALACTONATE ALDOLASE-RELATED"/>
    <property type="match status" value="1"/>
</dbReference>
<accession>A0ABR9S9N7</accession>
<dbReference type="PANTHER" id="PTHR30246">
    <property type="entry name" value="2-KETO-3-DEOXY-6-PHOSPHOGLUCONATE ALDOLASE"/>
    <property type="match status" value="1"/>
</dbReference>
<keyword evidence="4 6" id="KW-0456">Lyase</keyword>
<organism evidence="6 7">
    <name type="scientific">Ramlibacter pallidus</name>
    <dbReference type="NCBI Taxonomy" id="2780087"/>
    <lineage>
        <taxon>Bacteria</taxon>
        <taxon>Pseudomonadati</taxon>
        <taxon>Pseudomonadota</taxon>
        <taxon>Betaproteobacteria</taxon>
        <taxon>Burkholderiales</taxon>
        <taxon>Comamonadaceae</taxon>
        <taxon>Ramlibacter</taxon>
    </lineage>
</organism>
<evidence type="ECO:0000256" key="5">
    <source>
        <dbReference type="ARBA" id="ARBA00023277"/>
    </source>
</evidence>
<dbReference type="InterPro" id="IPR013785">
    <property type="entry name" value="Aldolase_TIM"/>
</dbReference>
<dbReference type="Pfam" id="PF01081">
    <property type="entry name" value="Aldolase"/>
    <property type="match status" value="1"/>
</dbReference>
<dbReference type="InterPro" id="IPR000887">
    <property type="entry name" value="Aldlse_KDPG_KHG"/>
</dbReference>
<comment type="similarity">
    <text evidence="2">Belongs to the KHG/KDPG aldolase family.</text>
</comment>
<dbReference type="RefSeq" id="WP_193678740.1">
    <property type="nucleotide sequence ID" value="NZ_JADDIV010000006.1"/>
</dbReference>
<dbReference type="Proteomes" id="UP000806285">
    <property type="component" value="Unassembled WGS sequence"/>
</dbReference>
<gene>
    <name evidence="6" type="ORF">IM787_21365</name>
</gene>
<proteinExistence type="inferred from homology"/>
<reference evidence="6 7" key="1">
    <citation type="submission" date="2020-10" db="EMBL/GenBank/DDBJ databases">
        <title>Ramlibacter sp. HM2 16S ribosomal RNA gene Genome sequencing and assembly.</title>
        <authorList>
            <person name="Kang M."/>
        </authorList>
    </citation>
    <scope>NUCLEOTIDE SEQUENCE [LARGE SCALE GENOMIC DNA]</scope>
    <source>
        <strain evidence="6 7">HM2</strain>
    </source>
</reference>
<name>A0ABR9S9N7_9BURK</name>
<evidence type="ECO:0000256" key="2">
    <source>
        <dbReference type="ARBA" id="ARBA00006906"/>
    </source>
</evidence>
<dbReference type="Gene3D" id="3.20.20.70">
    <property type="entry name" value="Aldolase class I"/>
    <property type="match status" value="1"/>
</dbReference>
<evidence type="ECO:0000256" key="3">
    <source>
        <dbReference type="ARBA" id="ARBA00011233"/>
    </source>
</evidence>
<sequence length="214" mass="21818">MNTNTQAAWQAASRALPLVAILRGITPGEADAVGDALWQAGFRLMEVPLNSPSPMESIARLARRFPEAIVGAGTVRTADEVRQVQDAGGRVVVSPHFDADVVQAAVRQGMVALPGVMTPTEAFAALAAGATGLKLFPAEMVPPGAVKALRAVLPAQVALFPVGGITPANMGEYRAAGANGFGIGSALYKPGMDAAAVAASARAFADAWAGTMRA</sequence>
<keyword evidence="5" id="KW-0119">Carbohydrate metabolism</keyword>
<dbReference type="EMBL" id="JADDIV010000006">
    <property type="protein sequence ID" value="MBE7370124.1"/>
    <property type="molecule type" value="Genomic_DNA"/>
</dbReference>
<evidence type="ECO:0000313" key="7">
    <source>
        <dbReference type="Proteomes" id="UP000806285"/>
    </source>
</evidence>
<keyword evidence="7" id="KW-1185">Reference proteome</keyword>
<dbReference type="NCBIfam" id="NF006600">
    <property type="entry name" value="PRK09140.1"/>
    <property type="match status" value="1"/>
</dbReference>
<dbReference type="SUPFAM" id="SSF51569">
    <property type="entry name" value="Aldolase"/>
    <property type="match status" value="1"/>
</dbReference>
<evidence type="ECO:0000256" key="1">
    <source>
        <dbReference type="ARBA" id="ARBA00004761"/>
    </source>
</evidence>
<evidence type="ECO:0000256" key="4">
    <source>
        <dbReference type="ARBA" id="ARBA00023239"/>
    </source>
</evidence>
<dbReference type="EC" id="4.1.2.21" evidence="6"/>
<evidence type="ECO:0000313" key="6">
    <source>
        <dbReference type="EMBL" id="MBE7370124.1"/>
    </source>
</evidence>
<dbReference type="CDD" id="cd00452">
    <property type="entry name" value="KDPG_aldolase"/>
    <property type="match status" value="1"/>
</dbReference>
<comment type="pathway">
    <text evidence="1">Carbohydrate acid metabolism.</text>
</comment>